<proteinExistence type="predicted"/>
<reference evidence="1 2" key="1">
    <citation type="submission" date="2023-01" db="EMBL/GenBank/DDBJ databases">
        <authorList>
            <person name="Kreplak J."/>
        </authorList>
    </citation>
    <scope>NUCLEOTIDE SEQUENCE [LARGE SCALE GENOMIC DNA]</scope>
</reference>
<keyword evidence="2" id="KW-1185">Reference proteome</keyword>
<protein>
    <submittedName>
        <fullName evidence="1">Uncharacterized protein</fullName>
    </submittedName>
</protein>
<dbReference type="Proteomes" id="UP001157006">
    <property type="component" value="Chromosome 2"/>
</dbReference>
<sequence length="123" mass="14392">MLPFYLYDINQYFFHLMLVWKLSGQLTIEALRRVMRERVGSNTLISFMHSANGLIPFFIVNEKPLSCVFRSVIVRSKTPKLFDLWNDLQFFYLQAGASMCLVEFTCHARNVSIEVHVLNIRKG</sequence>
<accession>A0AAV0ZJ27</accession>
<name>A0AAV0ZJ27_VICFA</name>
<dbReference type="AlphaFoldDB" id="A0AAV0ZJ27"/>
<dbReference type="EMBL" id="OX451737">
    <property type="protein sequence ID" value="CAI8595892.1"/>
    <property type="molecule type" value="Genomic_DNA"/>
</dbReference>
<organism evidence="1 2">
    <name type="scientific">Vicia faba</name>
    <name type="common">Broad bean</name>
    <name type="synonym">Faba vulgaris</name>
    <dbReference type="NCBI Taxonomy" id="3906"/>
    <lineage>
        <taxon>Eukaryota</taxon>
        <taxon>Viridiplantae</taxon>
        <taxon>Streptophyta</taxon>
        <taxon>Embryophyta</taxon>
        <taxon>Tracheophyta</taxon>
        <taxon>Spermatophyta</taxon>
        <taxon>Magnoliopsida</taxon>
        <taxon>eudicotyledons</taxon>
        <taxon>Gunneridae</taxon>
        <taxon>Pentapetalae</taxon>
        <taxon>rosids</taxon>
        <taxon>fabids</taxon>
        <taxon>Fabales</taxon>
        <taxon>Fabaceae</taxon>
        <taxon>Papilionoideae</taxon>
        <taxon>50 kb inversion clade</taxon>
        <taxon>NPAAA clade</taxon>
        <taxon>Hologalegina</taxon>
        <taxon>IRL clade</taxon>
        <taxon>Fabeae</taxon>
        <taxon>Vicia</taxon>
    </lineage>
</organism>
<evidence type="ECO:0000313" key="2">
    <source>
        <dbReference type="Proteomes" id="UP001157006"/>
    </source>
</evidence>
<gene>
    <name evidence="1" type="ORF">VFH_II007320</name>
</gene>
<evidence type="ECO:0000313" key="1">
    <source>
        <dbReference type="EMBL" id="CAI8595892.1"/>
    </source>
</evidence>